<protein>
    <recommendedName>
        <fullName evidence="1">Sugar fermentation stimulation protein homolog</fullName>
    </recommendedName>
</protein>
<evidence type="ECO:0000313" key="4">
    <source>
        <dbReference type="EMBL" id="QCQ22395.1"/>
    </source>
</evidence>
<feature type="domain" description="Sugar fermentation stimulation protein C-terminal" evidence="2">
    <location>
        <begin position="90"/>
        <end position="226"/>
    </location>
</feature>
<gene>
    <name evidence="1 4" type="primary">sfsA</name>
    <name evidence="4" type="ORF">FDQ92_09625</name>
</gene>
<dbReference type="PANTHER" id="PTHR30545:SF2">
    <property type="entry name" value="SUGAR FERMENTATION STIMULATION PROTEIN A"/>
    <property type="match status" value="1"/>
</dbReference>
<dbReference type="OrthoDB" id="9802365at2"/>
<dbReference type="Pfam" id="PF03749">
    <property type="entry name" value="SfsA"/>
    <property type="match status" value="1"/>
</dbReference>
<dbReference type="EMBL" id="CP040098">
    <property type="protein sequence ID" value="QCQ22395.1"/>
    <property type="molecule type" value="Genomic_DNA"/>
</dbReference>
<dbReference type="GO" id="GO:0003677">
    <property type="term" value="F:DNA binding"/>
    <property type="evidence" value="ECO:0007669"/>
    <property type="project" value="InterPro"/>
</dbReference>
<evidence type="ECO:0000313" key="5">
    <source>
        <dbReference type="Proteomes" id="UP000298602"/>
    </source>
</evidence>
<comment type="similarity">
    <text evidence="1">Belongs to the SfsA family.</text>
</comment>
<dbReference type="InterPro" id="IPR041465">
    <property type="entry name" value="SfsA_N"/>
</dbReference>
<dbReference type="CDD" id="cd22359">
    <property type="entry name" value="SfsA-like_bacterial"/>
    <property type="match status" value="1"/>
</dbReference>
<dbReference type="HAMAP" id="MF_00095">
    <property type="entry name" value="SfsA"/>
    <property type="match status" value="1"/>
</dbReference>
<accession>A0A4P8L5N5</accession>
<organism evidence="4 5">
    <name type="scientific">Desulfoglaeba alkanexedens ALDC</name>
    <dbReference type="NCBI Taxonomy" id="980445"/>
    <lineage>
        <taxon>Bacteria</taxon>
        <taxon>Pseudomonadati</taxon>
        <taxon>Thermodesulfobacteriota</taxon>
        <taxon>Syntrophobacteria</taxon>
        <taxon>Syntrophobacterales</taxon>
        <taxon>Syntrophobacteraceae</taxon>
        <taxon>Desulfoglaeba</taxon>
    </lineage>
</organism>
<proteinExistence type="inferred from homology"/>
<dbReference type="InterPro" id="IPR005224">
    <property type="entry name" value="SfsA"/>
</dbReference>
<reference evidence="4 5" key="1">
    <citation type="submission" date="2019-05" db="EMBL/GenBank/DDBJ databases">
        <title>The Complete Genome Sequence of the n-alkane-degrading Desulfoglaeba alkanexedens ALDC reveals multiple alkylsuccinate synthase gene clusters.</title>
        <authorList>
            <person name="Callaghan A.V."/>
            <person name="Davidova I.A."/>
            <person name="Duncan K.E."/>
            <person name="Morris B."/>
            <person name="McInerney M.J."/>
        </authorList>
    </citation>
    <scope>NUCLEOTIDE SEQUENCE [LARGE SCALE GENOMIC DNA]</scope>
    <source>
        <strain evidence="4 5">ALDC</strain>
    </source>
</reference>
<name>A0A4P8L5N5_9BACT</name>
<dbReference type="NCBIfam" id="TIGR00230">
    <property type="entry name" value="sfsA"/>
    <property type="match status" value="1"/>
</dbReference>
<dbReference type="PANTHER" id="PTHR30545">
    <property type="entry name" value="SUGAR FERMENTATION STIMULATION PROTEIN A"/>
    <property type="match status" value="1"/>
</dbReference>
<keyword evidence="5" id="KW-1185">Reference proteome</keyword>
<dbReference type="Pfam" id="PF17746">
    <property type="entry name" value="SfsA_N"/>
    <property type="match status" value="1"/>
</dbReference>
<evidence type="ECO:0000256" key="1">
    <source>
        <dbReference type="HAMAP-Rule" id="MF_00095"/>
    </source>
</evidence>
<dbReference type="KEGG" id="dax:FDQ92_09625"/>
<feature type="domain" description="SfsA N-terminal OB" evidence="3">
    <location>
        <begin position="20"/>
        <end position="86"/>
    </location>
</feature>
<sequence length="241" mass="26637">MAHRGVCHRFSVPLVPGRLLRRYKRFLADVMLDDGRVVTVHCPNSGSMKGCLEEGAPVYCSPNASPKRRTAYTWEMIRINGGWVGINTGIPNILAARAAENRALPLFKTVQRVAREVRLGEHSRIDLKVDSAEGPIFVEVKNVTLVEDGTALFPDAVTSRGTRHLEELMHLRQRGIAAAMFYVVQRGDAVRFAPADAIDPVYAAACRKAVRAGVVMTAVRARVTPERICLERLLPLAFEIP</sequence>
<dbReference type="Gene3D" id="3.40.1350.60">
    <property type="match status" value="1"/>
</dbReference>
<dbReference type="InterPro" id="IPR040452">
    <property type="entry name" value="SfsA_C"/>
</dbReference>
<dbReference type="Proteomes" id="UP000298602">
    <property type="component" value="Chromosome"/>
</dbReference>
<evidence type="ECO:0000259" key="3">
    <source>
        <dbReference type="Pfam" id="PF17746"/>
    </source>
</evidence>
<evidence type="ECO:0000259" key="2">
    <source>
        <dbReference type="Pfam" id="PF03749"/>
    </source>
</evidence>
<dbReference type="AlphaFoldDB" id="A0A4P8L5N5"/>
<reference evidence="4 5" key="2">
    <citation type="submission" date="2019-05" db="EMBL/GenBank/DDBJ databases">
        <authorList>
            <person name="Suflita J.M."/>
            <person name="Marks C.R."/>
        </authorList>
    </citation>
    <scope>NUCLEOTIDE SEQUENCE [LARGE SCALE GENOMIC DNA]</scope>
    <source>
        <strain evidence="4 5">ALDC</strain>
    </source>
</reference>
<dbReference type="Gene3D" id="2.40.50.580">
    <property type="match status" value="1"/>
</dbReference>